<evidence type="ECO:0000256" key="4">
    <source>
        <dbReference type="ARBA" id="ARBA00022755"/>
    </source>
</evidence>
<evidence type="ECO:0000313" key="10">
    <source>
        <dbReference type="EMBL" id="KQM09332.1"/>
    </source>
</evidence>
<dbReference type="GO" id="GO:0005524">
    <property type="term" value="F:ATP binding"/>
    <property type="evidence" value="ECO:0007669"/>
    <property type="project" value="UniProtKB-KW"/>
</dbReference>
<dbReference type="PATRIC" id="fig|1702214.3.peg.321"/>
<comment type="pathway">
    <text evidence="8">Purine metabolism; IMP biosynthesis via de novo pathway; 5-amino-1-(5-phospho-D-ribosyl)imidazole from N(2)-formyl-N(1)-(5-phospho-D-ribosyl)glycinamide: step 1/2.</text>
</comment>
<evidence type="ECO:0000256" key="6">
    <source>
        <dbReference type="ARBA" id="ARBA00022840"/>
    </source>
</evidence>
<dbReference type="PANTHER" id="PTHR47552">
    <property type="entry name" value="PHOSPHORIBOSYLFORMYLGLYCINAMIDINE SYNTHASE SUBUNIT PURQ"/>
    <property type="match status" value="1"/>
</dbReference>
<dbReference type="AlphaFoldDB" id="A0A0Q4B974"/>
<feature type="active site" evidence="8">
    <location>
        <position position="203"/>
    </location>
</feature>
<evidence type="ECO:0000256" key="5">
    <source>
        <dbReference type="ARBA" id="ARBA00022801"/>
    </source>
</evidence>
<dbReference type="GO" id="GO:0004359">
    <property type="term" value="F:glutaminase activity"/>
    <property type="evidence" value="ECO:0007669"/>
    <property type="project" value="UniProtKB-EC"/>
</dbReference>
<evidence type="ECO:0000256" key="1">
    <source>
        <dbReference type="ARBA" id="ARBA00022490"/>
    </source>
</evidence>
<dbReference type="InterPro" id="IPR010075">
    <property type="entry name" value="PRibForGlyAmidine_synth_PurQ"/>
</dbReference>
<comment type="caution">
    <text evidence="10">The sequence shown here is derived from an EMBL/GenBank/DDBJ whole genome shotgun (WGS) entry which is preliminary data.</text>
</comment>
<keyword evidence="1 8" id="KW-0963">Cytoplasm</keyword>
<comment type="catalytic activity">
    <reaction evidence="8">
        <text>N(2)-formyl-N(1)-(5-phospho-beta-D-ribosyl)glycinamide + L-glutamine + ATP + H2O = 2-formamido-N(1)-(5-O-phospho-beta-D-ribosyl)acetamidine + L-glutamate + ADP + phosphate + H(+)</text>
        <dbReference type="Rhea" id="RHEA:17129"/>
        <dbReference type="ChEBI" id="CHEBI:15377"/>
        <dbReference type="ChEBI" id="CHEBI:15378"/>
        <dbReference type="ChEBI" id="CHEBI:29985"/>
        <dbReference type="ChEBI" id="CHEBI:30616"/>
        <dbReference type="ChEBI" id="CHEBI:43474"/>
        <dbReference type="ChEBI" id="CHEBI:58359"/>
        <dbReference type="ChEBI" id="CHEBI:147286"/>
        <dbReference type="ChEBI" id="CHEBI:147287"/>
        <dbReference type="ChEBI" id="CHEBI:456216"/>
        <dbReference type="EC" id="6.3.5.3"/>
    </reaction>
</comment>
<evidence type="ECO:0000313" key="9">
    <source>
        <dbReference type="EMBL" id="KQM09323.1"/>
    </source>
</evidence>
<dbReference type="EC" id="6.3.5.3" evidence="8"/>
<dbReference type="PANTHER" id="PTHR47552:SF1">
    <property type="entry name" value="PHOSPHORIBOSYLFORMYLGLYCINAMIDINE SYNTHASE SUBUNIT PURQ"/>
    <property type="match status" value="1"/>
</dbReference>
<dbReference type="CDD" id="cd01740">
    <property type="entry name" value="GATase1_FGAR_AT"/>
    <property type="match status" value="1"/>
</dbReference>
<dbReference type="EMBL" id="LIIK01000007">
    <property type="protein sequence ID" value="KQM09332.1"/>
    <property type="molecule type" value="Genomic_DNA"/>
</dbReference>
<reference evidence="10 11" key="1">
    <citation type="submission" date="2015-08" db="EMBL/GenBank/DDBJ databases">
        <title>Candidatus Bacteriodes Periocalifornicus.</title>
        <authorList>
            <person name="McLean J.S."/>
            <person name="Kelley S."/>
        </authorList>
    </citation>
    <scope>NUCLEOTIDE SEQUENCE [LARGE SCALE GENOMIC DNA]</scope>
    <source>
        <strain evidence="10">12B</strain>
    </source>
</reference>
<dbReference type="SUPFAM" id="SSF52317">
    <property type="entry name" value="Class I glutamine amidotransferase-like"/>
    <property type="match status" value="1"/>
</dbReference>
<comment type="subcellular location">
    <subcellularLocation>
        <location evidence="8">Cytoplasm</location>
    </subcellularLocation>
</comment>
<dbReference type="GO" id="GO:0004642">
    <property type="term" value="F:phosphoribosylformylglycinamidine synthase activity"/>
    <property type="evidence" value="ECO:0007669"/>
    <property type="project" value="UniProtKB-UniRule"/>
</dbReference>
<dbReference type="GO" id="GO:0006189">
    <property type="term" value="P:'de novo' IMP biosynthetic process"/>
    <property type="evidence" value="ECO:0007669"/>
    <property type="project" value="UniProtKB-UniRule"/>
</dbReference>
<comment type="function">
    <text evidence="8">Part of the phosphoribosylformylglycinamidine synthase complex involved in the purines biosynthetic pathway. Catalyzes the ATP-dependent conversion of formylglycinamide ribonucleotide (FGAR) and glutamine to yield formylglycinamidine ribonucleotide (FGAM) and glutamate. The FGAM synthase complex is composed of three subunits. PurQ produces an ammonia molecule by converting glutamine to glutamate. PurL transfers the ammonia molecule to FGAR to form FGAM in an ATP-dependent manner. PurS interacts with PurQ and PurL and is thought to assist in the transfer of the ammonia molecule from PurQ to PurL.</text>
</comment>
<keyword evidence="11" id="KW-1185">Reference proteome</keyword>
<feature type="active site" evidence="8">
    <location>
        <position position="205"/>
    </location>
</feature>
<dbReference type="PIRSF" id="PIRSF001586">
    <property type="entry name" value="FGAM_synth_I"/>
    <property type="match status" value="1"/>
</dbReference>
<keyword evidence="6 8" id="KW-0067">ATP-binding</keyword>
<accession>A0A0Q4B974</accession>
<dbReference type="NCBIfam" id="NF002957">
    <property type="entry name" value="PRK03619.1"/>
    <property type="match status" value="1"/>
</dbReference>
<evidence type="ECO:0000313" key="11">
    <source>
        <dbReference type="Proteomes" id="UP000054172"/>
    </source>
</evidence>
<dbReference type="InterPro" id="IPR029062">
    <property type="entry name" value="Class_I_gatase-like"/>
</dbReference>
<dbReference type="GO" id="GO:0005737">
    <property type="term" value="C:cytoplasm"/>
    <property type="evidence" value="ECO:0007669"/>
    <property type="project" value="UniProtKB-SubCell"/>
</dbReference>
<keyword evidence="4 8" id="KW-0658">Purine biosynthesis</keyword>
<evidence type="ECO:0000256" key="7">
    <source>
        <dbReference type="ARBA" id="ARBA00022962"/>
    </source>
</evidence>
<evidence type="ECO:0000256" key="3">
    <source>
        <dbReference type="ARBA" id="ARBA00022741"/>
    </source>
</evidence>
<dbReference type="EMBL" id="LIIK01000007">
    <property type="protein sequence ID" value="KQM09323.1"/>
    <property type="molecule type" value="Genomic_DNA"/>
</dbReference>
<gene>
    <name evidence="8" type="primary">purQ</name>
    <name evidence="9" type="ORF">AL399_02285</name>
    <name evidence="10" type="ORF">AL399_02380</name>
</gene>
<dbReference type="Pfam" id="PF13507">
    <property type="entry name" value="GATase_5"/>
    <property type="match status" value="1"/>
</dbReference>
<dbReference type="SMART" id="SM01211">
    <property type="entry name" value="GATase_5"/>
    <property type="match status" value="1"/>
</dbReference>
<dbReference type="UniPathway" id="UPA00074">
    <property type="reaction ID" value="UER00128"/>
</dbReference>
<dbReference type="PROSITE" id="PS51273">
    <property type="entry name" value="GATASE_TYPE_1"/>
    <property type="match status" value="1"/>
</dbReference>
<keyword evidence="2 8" id="KW-0436">Ligase</keyword>
<evidence type="ECO:0000256" key="8">
    <source>
        <dbReference type="HAMAP-Rule" id="MF_00421"/>
    </source>
</evidence>
<name>A0A0Q4B974_9BACT</name>
<sequence length="230" mass="25055">MKYGVVVFPGSNCDRDAQYILRDIMGQEVVFLWHKDTDLQGVDAVVIPGGFSYGDYLRSGALACFSPIMGAIRDFVAQGGCVLGICNGFQVLCESGLLPGALRRNNGQRFVCRDVYLLPEVKLRWPTGGLLKDKALRIPIAHAEGCYYVDDETLGQMRIRNQILLRYCDADGRVRDAANPNGSVSNIAGICDPTGRIVGMMPHPERAADPAQGNSDGAMLLNSIHSSWFA</sequence>
<evidence type="ECO:0000256" key="2">
    <source>
        <dbReference type="ARBA" id="ARBA00022598"/>
    </source>
</evidence>
<dbReference type="HAMAP" id="MF_00421">
    <property type="entry name" value="PurQ"/>
    <property type="match status" value="1"/>
</dbReference>
<organism evidence="10 11">
    <name type="scientific">Candidatus [Bacteroides] periocalifornicus</name>
    <dbReference type="NCBI Taxonomy" id="1702214"/>
    <lineage>
        <taxon>Bacteria</taxon>
        <taxon>Pseudomonadati</taxon>
        <taxon>Bacteroidota</taxon>
    </lineage>
</organism>
<comment type="subunit">
    <text evidence="8">Part of the FGAM synthase complex composed of 1 PurL, 1 PurQ and 2 PurS subunits.</text>
</comment>
<protein>
    <recommendedName>
        <fullName evidence="8">Phosphoribosylformylglycinamidine synthase subunit PurQ</fullName>
        <shortName evidence="8">FGAM synthase</shortName>
        <ecNumber evidence="8">6.3.5.3</ecNumber>
    </recommendedName>
    <alternativeName>
        <fullName evidence="8">Formylglycinamide ribonucleotide amidotransferase subunit I</fullName>
        <shortName evidence="8">FGAR amidotransferase I</shortName>
        <shortName evidence="8">FGAR-AT I</shortName>
    </alternativeName>
    <alternativeName>
        <fullName evidence="8">Glutaminase PurQ</fullName>
        <ecNumber evidence="8">3.5.1.2</ecNumber>
    </alternativeName>
    <alternativeName>
        <fullName evidence="8">Phosphoribosylformylglycinamidine synthase subunit I</fullName>
    </alternativeName>
</protein>
<dbReference type="EC" id="3.5.1.2" evidence="8"/>
<dbReference type="Proteomes" id="UP000054172">
    <property type="component" value="Unassembled WGS sequence"/>
</dbReference>
<comment type="catalytic activity">
    <reaction evidence="8">
        <text>L-glutamine + H2O = L-glutamate + NH4(+)</text>
        <dbReference type="Rhea" id="RHEA:15889"/>
        <dbReference type="ChEBI" id="CHEBI:15377"/>
        <dbReference type="ChEBI" id="CHEBI:28938"/>
        <dbReference type="ChEBI" id="CHEBI:29985"/>
        <dbReference type="ChEBI" id="CHEBI:58359"/>
        <dbReference type="EC" id="3.5.1.2"/>
    </reaction>
</comment>
<proteinExistence type="inferred from homology"/>
<dbReference type="STRING" id="1702214.AL399_02285"/>
<keyword evidence="7 8" id="KW-0315">Glutamine amidotransferase</keyword>
<keyword evidence="5 8" id="KW-0378">Hydrolase</keyword>
<dbReference type="NCBIfam" id="TIGR01737">
    <property type="entry name" value="FGAM_synth_I"/>
    <property type="match status" value="1"/>
</dbReference>
<keyword evidence="3 8" id="KW-0547">Nucleotide-binding</keyword>
<feature type="active site" description="Nucleophile" evidence="8">
    <location>
        <position position="86"/>
    </location>
</feature>
<dbReference type="Gene3D" id="3.40.50.880">
    <property type="match status" value="1"/>
</dbReference>